<dbReference type="Gene3D" id="3.50.50.60">
    <property type="entry name" value="FAD/NAD(P)-binding domain"/>
    <property type="match status" value="2"/>
</dbReference>
<dbReference type="InterPro" id="IPR036188">
    <property type="entry name" value="FAD/NAD-bd_sf"/>
</dbReference>
<evidence type="ECO:0000259" key="5">
    <source>
        <dbReference type="Pfam" id="PF01593"/>
    </source>
</evidence>
<comment type="subunit">
    <text evidence="3">Interacts with COX5B; this interaction may contribute to localize PYROXD2 to the inner face of the inner mitochondrial membrane.</text>
</comment>
<evidence type="ECO:0000256" key="4">
    <source>
        <dbReference type="ARBA" id="ARBA00040298"/>
    </source>
</evidence>
<dbReference type="AlphaFoldDB" id="A0A6J6P2U6"/>
<accession>A0A6J6P2U6</accession>
<sequence length="532" mass="56414">MTTEQKFDAIIVGSGINALVAGAVLSKSGWKVLLCERNETAGGAIKTVQATLPGYTHELLSSWHPLFVGGPAYAELKDELDKRGLVYKNTELPTGVVCSDGTAILSTNPEITGAEFARIGDADSWSQMMAEFTPKLDLAFGLLGADLWRKSSLKLAQSARKRFGNRGLVATGAELLEPAAPWLDRQFKSPVSKALLAPWALHNGLGPDDASSAFITKVISAAVAFGGMPVPVGGGIKLVEALTSIITDAGGQLLTSADVTKVIVENKRAVGVKLADGRTFAAAKAVIASTTPQGLYQNLLAGEEIPAEIKTSADNFRYGRAAIQIHLALSEPPVWKSDARMKDVAIVHVLDGMNSLSESVNASNRGYLPARPTIVVGQPCAVDPSRAPAGTSIIWIQLQENPRVIKGDLANEINPGDGSWNEERLNAYANRVLAQLGEEITNLKSATVAKIVLGPREIEAMNKNLVGGDPYAGDCRIDQYAPWRPLSAATGHRTPVKDLWHIGASTHPGPGLGGGSGFLVAKRLTKKRFGKR</sequence>
<dbReference type="PANTHER" id="PTHR10668">
    <property type="entry name" value="PHYTOENE DEHYDROGENASE"/>
    <property type="match status" value="1"/>
</dbReference>
<evidence type="ECO:0000256" key="1">
    <source>
        <dbReference type="ARBA" id="ARBA00004305"/>
    </source>
</evidence>
<protein>
    <recommendedName>
        <fullName evidence="4">Pyridine nucleotide-disulfide oxidoreductase domain-containing protein 2</fullName>
    </recommendedName>
</protein>
<dbReference type="SUPFAM" id="SSF51905">
    <property type="entry name" value="FAD/NAD(P)-binding domain"/>
    <property type="match status" value="1"/>
</dbReference>
<dbReference type="EMBL" id="CAEZXV010000008">
    <property type="protein sequence ID" value="CAB4693541.1"/>
    <property type="molecule type" value="Genomic_DNA"/>
</dbReference>
<gene>
    <name evidence="6" type="ORF">UFOPK2598_00190</name>
</gene>
<dbReference type="GO" id="GO:0005759">
    <property type="term" value="C:mitochondrial matrix"/>
    <property type="evidence" value="ECO:0007669"/>
    <property type="project" value="UniProtKB-SubCell"/>
</dbReference>
<evidence type="ECO:0000313" key="6">
    <source>
        <dbReference type="EMBL" id="CAB4693541.1"/>
    </source>
</evidence>
<feature type="domain" description="Amine oxidase" evidence="5">
    <location>
        <begin position="19"/>
        <end position="356"/>
    </location>
</feature>
<evidence type="ECO:0000256" key="3">
    <source>
        <dbReference type="ARBA" id="ARBA00038825"/>
    </source>
</evidence>
<proteinExistence type="predicted"/>
<dbReference type="PANTHER" id="PTHR10668:SF105">
    <property type="entry name" value="DEHYDROGENASE-RELATED"/>
    <property type="match status" value="1"/>
</dbReference>
<dbReference type="InterPro" id="IPR002937">
    <property type="entry name" value="Amino_oxidase"/>
</dbReference>
<dbReference type="Pfam" id="PF01593">
    <property type="entry name" value="Amino_oxidase"/>
    <property type="match status" value="1"/>
</dbReference>
<name>A0A6J6P2U6_9ZZZZ</name>
<organism evidence="6">
    <name type="scientific">freshwater metagenome</name>
    <dbReference type="NCBI Taxonomy" id="449393"/>
    <lineage>
        <taxon>unclassified sequences</taxon>
        <taxon>metagenomes</taxon>
        <taxon>ecological metagenomes</taxon>
    </lineage>
</organism>
<dbReference type="GO" id="GO:0016491">
    <property type="term" value="F:oxidoreductase activity"/>
    <property type="evidence" value="ECO:0007669"/>
    <property type="project" value="InterPro"/>
</dbReference>
<evidence type="ECO:0000256" key="2">
    <source>
        <dbReference type="ARBA" id="ARBA00037217"/>
    </source>
</evidence>
<reference evidence="6" key="1">
    <citation type="submission" date="2020-05" db="EMBL/GenBank/DDBJ databases">
        <authorList>
            <person name="Chiriac C."/>
            <person name="Salcher M."/>
            <person name="Ghai R."/>
            <person name="Kavagutti S V."/>
        </authorList>
    </citation>
    <scope>NUCLEOTIDE SEQUENCE</scope>
</reference>
<comment type="subcellular location">
    <subcellularLocation>
        <location evidence="1">Mitochondrion matrix</location>
    </subcellularLocation>
</comment>
<comment type="function">
    <text evidence="2">Probable oxidoreductase that may play a role as regulator of mitochondrial function.</text>
</comment>